<evidence type="ECO:0000256" key="12">
    <source>
        <dbReference type="ARBA" id="ARBA00023136"/>
    </source>
</evidence>
<dbReference type="GO" id="GO:0005886">
    <property type="term" value="C:plasma membrane"/>
    <property type="evidence" value="ECO:0007669"/>
    <property type="project" value="TreeGrafter"/>
</dbReference>
<evidence type="ECO:0000313" key="17">
    <source>
        <dbReference type="Proteomes" id="UP000229370"/>
    </source>
</evidence>
<dbReference type="InterPro" id="IPR050074">
    <property type="entry name" value="DHO_dehydrogenase"/>
</dbReference>
<dbReference type="InterPro" id="IPR001295">
    <property type="entry name" value="Dihydroorotate_DH_CS"/>
</dbReference>
<comment type="subcellular location">
    <subcellularLocation>
        <location evidence="3">Membrane</location>
    </subcellularLocation>
</comment>
<gene>
    <name evidence="16" type="ORF">CO007_01595</name>
</gene>
<accession>A0A2M8GNF3</accession>
<dbReference type="SUPFAM" id="SSF51395">
    <property type="entry name" value="FMN-linked oxidoreductases"/>
    <property type="match status" value="1"/>
</dbReference>
<comment type="cofactor">
    <cofactor evidence="1">
        <name>FMN</name>
        <dbReference type="ChEBI" id="CHEBI:58210"/>
    </cofactor>
</comment>
<dbReference type="PANTHER" id="PTHR48109">
    <property type="entry name" value="DIHYDROOROTATE DEHYDROGENASE (QUINONE), MITOCHONDRIAL-RELATED"/>
    <property type="match status" value="1"/>
</dbReference>
<evidence type="ECO:0000256" key="4">
    <source>
        <dbReference type="ARBA" id="ARBA00005161"/>
    </source>
</evidence>
<dbReference type="GO" id="GO:0006207">
    <property type="term" value="P:'de novo' pyrimidine nucleobase biosynthetic process"/>
    <property type="evidence" value="ECO:0007669"/>
    <property type="project" value="UniProtKB-UniRule"/>
</dbReference>
<evidence type="ECO:0000259" key="15">
    <source>
        <dbReference type="Pfam" id="PF01180"/>
    </source>
</evidence>
<evidence type="ECO:0000256" key="14">
    <source>
        <dbReference type="NCBIfam" id="TIGR01036"/>
    </source>
</evidence>
<dbReference type="InterPro" id="IPR005720">
    <property type="entry name" value="Dihydroorotate_DH_cat"/>
</dbReference>
<evidence type="ECO:0000256" key="1">
    <source>
        <dbReference type="ARBA" id="ARBA00001917"/>
    </source>
</evidence>
<reference evidence="17" key="1">
    <citation type="submission" date="2017-09" db="EMBL/GenBank/DDBJ databases">
        <title>Depth-based differentiation of microbial function through sediment-hosted aquifers and enrichment of novel symbionts in the deep terrestrial subsurface.</title>
        <authorList>
            <person name="Probst A.J."/>
            <person name="Ladd B."/>
            <person name="Jarett J.K."/>
            <person name="Geller-Mcgrath D.E."/>
            <person name="Sieber C.M.K."/>
            <person name="Emerson J.B."/>
            <person name="Anantharaman K."/>
            <person name="Thomas B.C."/>
            <person name="Malmstrom R."/>
            <person name="Stieglmeier M."/>
            <person name="Klingl A."/>
            <person name="Woyke T."/>
            <person name="Ryan C.M."/>
            <person name="Banfield J.F."/>
        </authorList>
    </citation>
    <scope>NUCLEOTIDE SEQUENCE [LARGE SCALE GENOMIC DNA]</scope>
</reference>
<dbReference type="PIRSF" id="PIRSF000164">
    <property type="entry name" value="DHO_oxidase"/>
    <property type="match status" value="1"/>
</dbReference>
<dbReference type="EC" id="1.3.5.2" evidence="6 14"/>
<keyword evidence="10" id="KW-0665">Pyrimidine biosynthesis</keyword>
<dbReference type="InterPro" id="IPR012135">
    <property type="entry name" value="Dihydroorotate_DH_1_2"/>
</dbReference>
<evidence type="ECO:0000256" key="2">
    <source>
        <dbReference type="ARBA" id="ARBA00003125"/>
    </source>
</evidence>
<comment type="catalytic activity">
    <reaction evidence="13">
        <text>(S)-dihydroorotate + a quinone = orotate + a quinol</text>
        <dbReference type="Rhea" id="RHEA:30187"/>
        <dbReference type="ChEBI" id="CHEBI:24646"/>
        <dbReference type="ChEBI" id="CHEBI:30839"/>
        <dbReference type="ChEBI" id="CHEBI:30864"/>
        <dbReference type="ChEBI" id="CHEBI:132124"/>
        <dbReference type="EC" id="1.3.5.2"/>
    </reaction>
</comment>
<comment type="caution">
    <text evidence="16">The sequence shown here is derived from an EMBL/GenBank/DDBJ whole genome shotgun (WGS) entry which is preliminary data.</text>
</comment>
<dbReference type="EMBL" id="PFQK01000032">
    <property type="protein sequence ID" value="PJC82019.1"/>
    <property type="molecule type" value="Genomic_DNA"/>
</dbReference>
<dbReference type="GO" id="GO:0106430">
    <property type="term" value="F:dihydroorotate dehydrogenase (quinone) activity"/>
    <property type="evidence" value="ECO:0007669"/>
    <property type="project" value="UniProtKB-EC"/>
</dbReference>
<dbReference type="UniPathway" id="UPA00070">
    <property type="reaction ID" value="UER00946"/>
</dbReference>
<evidence type="ECO:0000256" key="6">
    <source>
        <dbReference type="ARBA" id="ARBA00012791"/>
    </source>
</evidence>
<dbReference type="InterPro" id="IPR005719">
    <property type="entry name" value="Dihydroorotate_DH_2"/>
</dbReference>
<dbReference type="InterPro" id="IPR013785">
    <property type="entry name" value="Aldolase_TIM"/>
</dbReference>
<keyword evidence="11" id="KW-0560">Oxidoreductase</keyword>
<comment type="function">
    <text evidence="2">Catalyzes the conversion of dihydroorotate to orotate with quinone as electron acceptor.</text>
</comment>
<dbReference type="GO" id="GO:0044205">
    <property type="term" value="P:'de novo' UMP biosynthetic process"/>
    <property type="evidence" value="ECO:0007669"/>
    <property type="project" value="UniProtKB-UniPathway"/>
</dbReference>
<evidence type="ECO:0000256" key="13">
    <source>
        <dbReference type="ARBA" id="ARBA00048639"/>
    </source>
</evidence>
<evidence type="ECO:0000256" key="9">
    <source>
        <dbReference type="ARBA" id="ARBA00022643"/>
    </source>
</evidence>
<evidence type="ECO:0000256" key="10">
    <source>
        <dbReference type="ARBA" id="ARBA00022975"/>
    </source>
</evidence>
<dbReference type="GO" id="GO:0005737">
    <property type="term" value="C:cytoplasm"/>
    <property type="evidence" value="ECO:0007669"/>
    <property type="project" value="InterPro"/>
</dbReference>
<dbReference type="CDD" id="cd04738">
    <property type="entry name" value="DHOD_2_like"/>
    <property type="match status" value="1"/>
</dbReference>
<evidence type="ECO:0000313" key="16">
    <source>
        <dbReference type="EMBL" id="PJC82019.1"/>
    </source>
</evidence>
<evidence type="ECO:0000256" key="7">
    <source>
        <dbReference type="ARBA" id="ARBA00018366"/>
    </source>
</evidence>
<sequence>MNYKHKIIKALYKNIFKPLAFKMDAEFIHDSISKVGESLESCEKLVSFLLSYQDLRLKKTVLGVSFSNPIGLAAGFDYDGHLAEIMKYVGFGFNTVGTVTAKPYVGNKKPRLARLPKSRSLLVNKGFKSEGAVVIASRLDTKNLSGHTIGISVGSTNSPSITTINKAIDDYLFTFNLFKRRKYVKYFELNISCPNTTMTESFAEEKNFRALTKAVVALKIKQPIFIKIPNEINEEECDKLVRVALSQEIRGFIFSNLVKNRNNQAFDKKEIKYFSNFIGNFSGKPTVNNANKLLAHVRNKFGKEATLVGCGGVFNANDVVNKLNCGADLVQLITGMIFEGPQLIGEICQELTSSS</sequence>
<name>A0A2M8GNF3_9BACT</name>
<keyword evidence="12" id="KW-0472">Membrane</keyword>
<dbReference type="NCBIfam" id="TIGR01036">
    <property type="entry name" value="pyrD_sub2"/>
    <property type="match status" value="1"/>
</dbReference>
<evidence type="ECO:0000256" key="8">
    <source>
        <dbReference type="ARBA" id="ARBA00022630"/>
    </source>
</evidence>
<evidence type="ECO:0000256" key="5">
    <source>
        <dbReference type="ARBA" id="ARBA00005359"/>
    </source>
</evidence>
<comment type="pathway">
    <text evidence="4">Pyrimidine metabolism; UMP biosynthesis via de novo pathway; orotate from (S)-dihydroorotate (quinone route): step 1/1.</text>
</comment>
<dbReference type="PROSITE" id="PS00912">
    <property type="entry name" value="DHODEHASE_2"/>
    <property type="match status" value="1"/>
</dbReference>
<keyword evidence="8" id="KW-0285">Flavoprotein</keyword>
<evidence type="ECO:0000256" key="3">
    <source>
        <dbReference type="ARBA" id="ARBA00004370"/>
    </source>
</evidence>
<organism evidence="16 17">
    <name type="scientific">Candidatus Roizmanbacteria bacterium CG_4_8_14_3_um_filter_36_10</name>
    <dbReference type="NCBI Taxonomy" id="1974834"/>
    <lineage>
        <taxon>Bacteria</taxon>
        <taxon>Candidatus Roizmaniibacteriota</taxon>
    </lineage>
</organism>
<protein>
    <recommendedName>
        <fullName evidence="7 14">Dihydroorotate dehydrogenase (quinone)</fullName>
        <ecNumber evidence="6 14">1.3.5.2</ecNumber>
    </recommendedName>
</protein>
<dbReference type="Pfam" id="PF01180">
    <property type="entry name" value="DHO_dh"/>
    <property type="match status" value="1"/>
</dbReference>
<dbReference type="Proteomes" id="UP000229370">
    <property type="component" value="Unassembled WGS sequence"/>
</dbReference>
<dbReference type="NCBIfam" id="NF003652">
    <property type="entry name" value="PRK05286.2-5"/>
    <property type="match status" value="1"/>
</dbReference>
<proteinExistence type="inferred from homology"/>
<comment type="similarity">
    <text evidence="5">Belongs to the dihydroorotate dehydrogenase family. Type 2 subfamily.</text>
</comment>
<keyword evidence="9" id="KW-0288">FMN</keyword>
<evidence type="ECO:0000256" key="11">
    <source>
        <dbReference type="ARBA" id="ARBA00023002"/>
    </source>
</evidence>
<dbReference type="Gene3D" id="3.20.20.70">
    <property type="entry name" value="Aldolase class I"/>
    <property type="match status" value="1"/>
</dbReference>
<feature type="domain" description="Dihydroorotate dehydrogenase catalytic" evidence="15">
    <location>
        <begin position="57"/>
        <end position="353"/>
    </location>
</feature>
<dbReference type="AlphaFoldDB" id="A0A2M8GNF3"/>
<dbReference type="PANTHER" id="PTHR48109:SF4">
    <property type="entry name" value="DIHYDROOROTATE DEHYDROGENASE (QUINONE), MITOCHONDRIAL"/>
    <property type="match status" value="1"/>
</dbReference>